<dbReference type="GO" id="GO:0016747">
    <property type="term" value="F:acyltransferase activity, transferring groups other than amino-acyl groups"/>
    <property type="evidence" value="ECO:0007669"/>
    <property type="project" value="InterPro"/>
</dbReference>
<organism evidence="4 5">
    <name type="scientific">Sphingomonas adhaesiva</name>
    <dbReference type="NCBI Taxonomy" id="28212"/>
    <lineage>
        <taxon>Bacteria</taxon>
        <taxon>Pseudomonadati</taxon>
        <taxon>Pseudomonadota</taxon>
        <taxon>Alphaproteobacteria</taxon>
        <taxon>Sphingomonadales</taxon>
        <taxon>Sphingomonadaceae</taxon>
        <taxon>Sphingomonas</taxon>
    </lineage>
</organism>
<dbReference type="EMBL" id="NWVC01000007">
    <property type="protein sequence ID" value="PCG13561.1"/>
    <property type="molecule type" value="Genomic_DNA"/>
</dbReference>
<dbReference type="SUPFAM" id="SSF55729">
    <property type="entry name" value="Acyl-CoA N-acyltransferases (Nat)"/>
    <property type="match status" value="1"/>
</dbReference>
<keyword evidence="1" id="KW-0808">Transferase</keyword>
<dbReference type="CDD" id="cd04301">
    <property type="entry name" value="NAT_SF"/>
    <property type="match status" value="1"/>
</dbReference>
<dbReference type="Pfam" id="PF24553">
    <property type="entry name" value="Rv0428c_C"/>
    <property type="match status" value="1"/>
</dbReference>
<dbReference type="Gene3D" id="3.40.630.30">
    <property type="match status" value="1"/>
</dbReference>
<keyword evidence="2" id="KW-0012">Acyltransferase</keyword>
<evidence type="ECO:0000313" key="4">
    <source>
        <dbReference type="EMBL" id="PCG13561.1"/>
    </source>
</evidence>
<name>A0A2A4I4K8_9SPHN</name>
<evidence type="ECO:0000259" key="3">
    <source>
        <dbReference type="PROSITE" id="PS51186"/>
    </source>
</evidence>
<dbReference type="Proteomes" id="UP000218323">
    <property type="component" value="Unassembled WGS sequence"/>
</dbReference>
<dbReference type="AlphaFoldDB" id="A0A2A4I4K8"/>
<dbReference type="InterPro" id="IPR050832">
    <property type="entry name" value="Bact_Acetyltransf"/>
</dbReference>
<sequence length="253" mass="25733">MDDQATLCWRVERACAAAWPARTVDARHGWAVARSGGGTRRINSASPLSPAATLDATALAAILAAYRDAALPAIVRLPTLIAPPASVLDAAGFAAAEGASTTLALVPGTATAAPVPAGVRIAVDPAPTPAWRAARRHLSLAAGAGADDHLDPLSRLRAPAWFAAAAVDGTPRAVAFAALTDGIAIVEAVATDPAWRGRGLAGACVAALVDRAIAAGAGHVALQVASDNAAALALYRRLGFTCHLYDYNYRRRG</sequence>
<dbReference type="InterPro" id="IPR000182">
    <property type="entry name" value="GNAT_dom"/>
</dbReference>
<gene>
    <name evidence="4" type="ORF">COA07_13675</name>
</gene>
<evidence type="ECO:0000256" key="2">
    <source>
        <dbReference type="ARBA" id="ARBA00023315"/>
    </source>
</evidence>
<feature type="domain" description="N-acetyltransferase" evidence="3">
    <location>
        <begin position="121"/>
        <end position="253"/>
    </location>
</feature>
<evidence type="ECO:0000256" key="1">
    <source>
        <dbReference type="ARBA" id="ARBA00022679"/>
    </source>
</evidence>
<dbReference type="InterPro" id="IPR016181">
    <property type="entry name" value="Acyl_CoA_acyltransferase"/>
</dbReference>
<dbReference type="RefSeq" id="WP_096641224.1">
    <property type="nucleotide sequence ID" value="NZ_JBHIWA010000145.1"/>
</dbReference>
<accession>A0A2A4I4K8</accession>
<dbReference type="PROSITE" id="PS51186">
    <property type="entry name" value="GNAT"/>
    <property type="match status" value="1"/>
</dbReference>
<protein>
    <recommendedName>
        <fullName evidence="3">N-acetyltransferase domain-containing protein</fullName>
    </recommendedName>
</protein>
<proteinExistence type="predicted"/>
<comment type="caution">
    <text evidence="4">The sequence shown here is derived from an EMBL/GenBank/DDBJ whole genome shotgun (WGS) entry which is preliminary data.</text>
</comment>
<keyword evidence="5" id="KW-1185">Reference proteome</keyword>
<evidence type="ECO:0000313" key="5">
    <source>
        <dbReference type="Proteomes" id="UP000218323"/>
    </source>
</evidence>
<dbReference type="InterPro" id="IPR056935">
    <property type="entry name" value="Rv0428c-like_C"/>
</dbReference>
<dbReference type="PANTHER" id="PTHR43877">
    <property type="entry name" value="AMINOALKYLPHOSPHONATE N-ACETYLTRANSFERASE-RELATED-RELATED"/>
    <property type="match status" value="1"/>
</dbReference>
<reference evidence="4 5" key="1">
    <citation type="submission" date="2017-09" db="EMBL/GenBank/DDBJ databases">
        <title>Sphingomonas adhaesiva DSM 7418, whole genome shotgun sequence.</title>
        <authorList>
            <person name="Feng G."/>
            <person name="Zhu H."/>
        </authorList>
    </citation>
    <scope>NUCLEOTIDE SEQUENCE [LARGE SCALE GENOMIC DNA]</scope>
    <source>
        <strain evidence="4 5">DSM 7418</strain>
    </source>
</reference>